<dbReference type="PANTHER" id="PTHR35848">
    <property type="entry name" value="OXALATE-BINDING PROTEIN"/>
    <property type="match status" value="1"/>
</dbReference>
<feature type="domain" description="Cupin type-2" evidence="3">
    <location>
        <begin position="183"/>
        <end position="247"/>
    </location>
</feature>
<evidence type="ECO:0000256" key="2">
    <source>
        <dbReference type="SAM" id="SignalP"/>
    </source>
</evidence>
<accession>A0AAE9ZT29</accession>
<dbReference type="InterPro" id="IPR011051">
    <property type="entry name" value="RmlC_Cupin_sf"/>
</dbReference>
<feature type="signal peptide" evidence="2">
    <location>
        <begin position="1"/>
        <end position="23"/>
    </location>
</feature>
<sequence length="252" mass="27428">MYRLPRLPFWALCTGLGCTALTAAPVASIKYAPVAAWSAGEERLFQGESTLLASVEMDLVTVAAGQTMPGTTNQESLWLVQRGEFLVELGDDAERVVGPGSIVLVMPGDACRLTNHGDESGTVYRLRYQSKAPVNRARGGEGGGSLVVDFGALEFQPHDRGGLRSYFDRPTAMTSNFEMHVTTLNRGITSHPPHTHTAEEIILMIHGEAEELINGEPYALKTGELVFLDAMVPHGIRNTGDGTCMYFAFQWR</sequence>
<name>A0AAE9ZT29_9BACT</name>
<keyword evidence="1" id="KW-0479">Metal-binding</keyword>
<evidence type="ECO:0000313" key="4">
    <source>
        <dbReference type="EMBL" id="WED63627.1"/>
    </source>
</evidence>
<organism evidence="4 5">
    <name type="scientific">Synoicihabitans lomoniglobus</name>
    <dbReference type="NCBI Taxonomy" id="2909285"/>
    <lineage>
        <taxon>Bacteria</taxon>
        <taxon>Pseudomonadati</taxon>
        <taxon>Verrucomicrobiota</taxon>
        <taxon>Opitutia</taxon>
        <taxon>Opitutales</taxon>
        <taxon>Opitutaceae</taxon>
        <taxon>Synoicihabitans</taxon>
    </lineage>
</organism>
<dbReference type="EMBL" id="CP119075">
    <property type="protein sequence ID" value="WED63627.1"/>
    <property type="molecule type" value="Genomic_DNA"/>
</dbReference>
<feature type="chain" id="PRO_5042002140" evidence="2">
    <location>
        <begin position="24"/>
        <end position="252"/>
    </location>
</feature>
<protein>
    <submittedName>
        <fullName evidence="4">Cupin domain-containing protein</fullName>
    </submittedName>
</protein>
<evidence type="ECO:0000256" key="1">
    <source>
        <dbReference type="ARBA" id="ARBA00022723"/>
    </source>
</evidence>
<dbReference type="Gene3D" id="2.60.120.10">
    <property type="entry name" value="Jelly Rolls"/>
    <property type="match status" value="1"/>
</dbReference>
<dbReference type="SUPFAM" id="SSF51182">
    <property type="entry name" value="RmlC-like cupins"/>
    <property type="match status" value="1"/>
</dbReference>
<dbReference type="PROSITE" id="PS51257">
    <property type="entry name" value="PROKAR_LIPOPROTEIN"/>
    <property type="match status" value="1"/>
</dbReference>
<dbReference type="PANTHER" id="PTHR35848:SF6">
    <property type="entry name" value="CUPIN TYPE-2 DOMAIN-CONTAINING PROTEIN"/>
    <property type="match status" value="1"/>
</dbReference>
<keyword evidence="5" id="KW-1185">Reference proteome</keyword>
<reference evidence="4" key="1">
    <citation type="submission" date="2023-03" db="EMBL/GenBank/DDBJ databases">
        <title>Lomoglobus Profundus gen. nov., sp. nov., a novel member of the phylum Verrucomicrobia, isolated from deep-marine sediment of South China Sea.</title>
        <authorList>
            <person name="Ahmad T."/>
            <person name="Ishaq S.E."/>
            <person name="Wang F."/>
        </authorList>
    </citation>
    <scope>NUCLEOTIDE SEQUENCE</scope>
    <source>
        <strain evidence="4">LMO-M01</strain>
    </source>
</reference>
<dbReference type="GO" id="GO:0046872">
    <property type="term" value="F:metal ion binding"/>
    <property type="evidence" value="ECO:0007669"/>
    <property type="project" value="UniProtKB-KW"/>
</dbReference>
<dbReference type="AlphaFoldDB" id="A0AAE9ZT29"/>
<proteinExistence type="predicted"/>
<dbReference type="KEGG" id="slom:PXH66_14920"/>
<dbReference type="InterPro" id="IPR013096">
    <property type="entry name" value="Cupin_2"/>
</dbReference>
<dbReference type="RefSeq" id="WP_330929834.1">
    <property type="nucleotide sequence ID" value="NZ_CP119075.1"/>
</dbReference>
<dbReference type="Proteomes" id="UP001218638">
    <property type="component" value="Chromosome"/>
</dbReference>
<keyword evidence="2" id="KW-0732">Signal</keyword>
<dbReference type="Pfam" id="PF07883">
    <property type="entry name" value="Cupin_2"/>
    <property type="match status" value="1"/>
</dbReference>
<dbReference type="InterPro" id="IPR051610">
    <property type="entry name" value="GPI/OXD"/>
</dbReference>
<dbReference type="InterPro" id="IPR014710">
    <property type="entry name" value="RmlC-like_jellyroll"/>
</dbReference>
<evidence type="ECO:0000313" key="5">
    <source>
        <dbReference type="Proteomes" id="UP001218638"/>
    </source>
</evidence>
<gene>
    <name evidence="4" type="ORF">PXH66_14920</name>
</gene>
<evidence type="ECO:0000259" key="3">
    <source>
        <dbReference type="Pfam" id="PF07883"/>
    </source>
</evidence>
<dbReference type="CDD" id="cd02209">
    <property type="entry name" value="cupin_XRE_C"/>
    <property type="match status" value="1"/>
</dbReference>